<dbReference type="PROSITE" id="PS51029">
    <property type="entry name" value="MADF"/>
    <property type="match status" value="1"/>
</dbReference>
<reference evidence="3 4" key="1">
    <citation type="submission" date="2023-11" db="EMBL/GenBank/DDBJ databases">
        <title>Halocaridina rubra genome assembly.</title>
        <authorList>
            <person name="Smith C."/>
        </authorList>
    </citation>
    <scope>NUCLEOTIDE SEQUENCE [LARGE SCALE GENOMIC DNA]</scope>
    <source>
        <strain evidence="3">EP-1</strain>
        <tissue evidence="3">Whole</tissue>
    </source>
</reference>
<comment type="caution">
    <text evidence="3">The sequence shown here is derived from an EMBL/GenBank/DDBJ whole genome shotgun (WGS) entry which is preliminary data.</text>
</comment>
<dbReference type="InterPro" id="IPR006578">
    <property type="entry name" value="MADF-dom"/>
</dbReference>
<evidence type="ECO:0000256" key="1">
    <source>
        <dbReference type="SAM" id="MobiDB-lite"/>
    </source>
</evidence>
<evidence type="ECO:0000313" key="3">
    <source>
        <dbReference type="EMBL" id="KAK7068106.1"/>
    </source>
</evidence>
<proteinExistence type="predicted"/>
<protein>
    <recommendedName>
        <fullName evidence="2">MADF domain-containing protein</fullName>
    </recommendedName>
</protein>
<gene>
    <name evidence="3" type="ORF">SK128_020814</name>
</gene>
<name>A0AAN8ZTL6_HALRR</name>
<dbReference type="EMBL" id="JAXCGZ010017432">
    <property type="protein sequence ID" value="KAK7068106.1"/>
    <property type="molecule type" value="Genomic_DNA"/>
</dbReference>
<keyword evidence="4" id="KW-1185">Reference proteome</keyword>
<sequence>MAPLTWGRRVEHTLIELVREQPTLWNISHPEYPKKLVKKELYRQIASILKAKHPHTPDITPENVQTKFANLRTSFKRELKKIRMAKNGSTDRIESTDSQWPPFESMMYLIDVDEPGLSYSTITFEAEEVKFEEDSPDLILSVYKEEEASSPLDSGSSGRFSEDMGRAMVESVKEELYEHPMEKVNREYSLTLTSSQSPSQTSFQTPTRLVQKSPSGSSRTPSPTLSKTPVPVTSNTQTCTSMCTPSKKRKREHQNIESQNNMQNALKLVGNALADLKTKKGIPACCGVLVESTCERLPLMRQYKLLQKLSLMMEQELMEAGVSE</sequence>
<evidence type="ECO:0000313" key="4">
    <source>
        <dbReference type="Proteomes" id="UP001381693"/>
    </source>
</evidence>
<feature type="domain" description="MADF" evidence="2">
    <location>
        <begin position="13"/>
        <end position="114"/>
    </location>
</feature>
<dbReference type="SMART" id="SM00595">
    <property type="entry name" value="MADF"/>
    <property type="match status" value="1"/>
</dbReference>
<dbReference type="AlphaFoldDB" id="A0AAN8ZTL6"/>
<feature type="compositionally biased region" description="Polar residues" evidence="1">
    <location>
        <begin position="231"/>
        <end position="244"/>
    </location>
</feature>
<feature type="compositionally biased region" description="Low complexity" evidence="1">
    <location>
        <begin position="191"/>
        <end position="226"/>
    </location>
</feature>
<dbReference type="Pfam" id="PF10545">
    <property type="entry name" value="MADF_DNA_bdg"/>
    <property type="match status" value="1"/>
</dbReference>
<dbReference type="Proteomes" id="UP001381693">
    <property type="component" value="Unassembled WGS sequence"/>
</dbReference>
<dbReference type="PANTHER" id="PTHR21505:SF12">
    <property type="entry name" value="MADF DOMAIN-CONTAINING PROTEIN-RELATED"/>
    <property type="match status" value="1"/>
</dbReference>
<dbReference type="PANTHER" id="PTHR21505">
    <property type="entry name" value="MADF DOMAIN-CONTAINING PROTEIN-RELATED"/>
    <property type="match status" value="1"/>
</dbReference>
<evidence type="ECO:0000259" key="2">
    <source>
        <dbReference type="PROSITE" id="PS51029"/>
    </source>
</evidence>
<feature type="region of interest" description="Disordered" evidence="1">
    <location>
        <begin position="191"/>
        <end position="259"/>
    </location>
</feature>
<accession>A0AAN8ZTL6</accession>
<organism evidence="3 4">
    <name type="scientific">Halocaridina rubra</name>
    <name type="common">Hawaiian red shrimp</name>
    <dbReference type="NCBI Taxonomy" id="373956"/>
    <lineage>
        <taxon>Eukaryota</taxon>
        <taxon>Metazoa</taxon>
        <taxon>Ecdysozoa</taxon>
        <taxon>Arthropoda</taxon>
        <taxon>Crustacea</taxon>
        <taxon>Multicrustacea</taxon>
        <taxon>Malacostraca</taxon>
        <taxon>Eumalacostraca</taxon>
        <taxon>Eucarida</taxon>
        <taxon>Decapoda</taxon>
        <taxon>Pleocyemata</taxon>
        <taxon>Caridea</taxon>
        <taxon>Atyoidea</taxon>
        <taxon>Atyidae</taxon>
        <taxon>Halocaridina</taxon>
    </lineage>
</organism>